<evidence type="ECO:0000313" key="2">
    <source>
        <dbReference type="Proteomes" id="UP000887159"/>
    </source>
</evidence>
<dbReference type="Proteomes" id="UP000887159">
    <property type="component" value="Unassembled WGS sequence"/>
</dbReference>
<reference evidence="1" key="1">
    <citation type="submission" date="2020-08" db="EMBL/GenBank/DDBJ databases">
        <title>Multicomponent nature underlies the extraordinary mechanical properties of spider dragline silk.</title>
        <authorList>
            <person name="Kono N."/>
            <person name="Nakamura H."/>
            <person name="Mori M."/>
            <person name="Yoshida Y."/>
            <person name="Ohtoshi R."/>
            <person name="Malay A.D."/>
            <person name="Moran D.A.P."/>
            <person name="Tomita M."/>
            <person name="Numata K."/>
            <person name="Arakawa K."/>
        </authorList>
    </citation>
    <scope>NUCLEOTIDE SEQUENCE</scope>
</reference>
<sequence>MSHLAFFSHTNVFHYGGQPIPIELSISSIPKDGKDPEVICLTVDHSNFITTSKDNQANRYIIERLSLEIHLPGSVPLEYLSFCVRGKFCHLAQGNRGLIVVKGSDKWKFFEKLGLFTINLEMLPHFRDLNDRTLPDHLHDKVHEDYDISECTMVKYYRFERYMQHFNKLQAECKKTDCPSSRVSEKEKIYRKKGDRVD</sequence>
<protein>
    <submittedName>
        <fullName evidence="1">Uncharacterized protein</fullName>
    </submittedName>
</protein>
<gene>
    <name evidence="1" type="primary">NCL1_54071</name>
    <name evidence="1" type="ORF">TNCV_2335671</name>
</gene>
<proteinExistence type="predicted"/>
<dbReference type="EMBL" id="BMAU01021321">
    <property type="protein sequence ID" value="GFY13303.1"/>
    <property type="molecule type" value="Genomic_DNA"/>
</dbReference>
<evidence type="ECO:0000313" key="1">
    <source>
        <dbReference type="EMBL" id="GFY13303.1"/>
    </source>
</evidence>
<accession>A0A8X6SKX2</accession>
<dbReference type="AlphaFoldDB" id="A0A8X6SKX2"/>
<organism evidence="1 2">
    <name type="scientific">Trichonephila clavipes</name>
    <name type="common">Golden silk orbweaver</name>
    <name type="synonym">Nephila clavipes</name>
    <dbReference type="NCBI Taxonomy" id="2585209"/>
    <lineage>
        <taxon>Eukaryota</taxon>
        <taxon>Metazoa</taxon>
        <taxon>Ecdysozoa</taxon>
        <taxon>Arthropoda</taxon>
        <taxon>Chelicerata</taxon>
        <taxon>Arachnida</taxon>
        <taxon>Araneae</taxon>
        <taxon>Araneomorphae</taxon>
        <taxon>Entelegynae</taxon>
        <taxon>Araneoidea</taxon>
        <taxon>Nephilidae</taxon>
        <taxon>Trichonephila</taxon>
    </lineage>
</organism>
<keyword evidence="2" id="KW-1185">Reference proteome</keyword>
<comment type="caution">
    <text evidence="1">The sequence shown here is derived from an EMBL/GenBank/DDBJ whole genome shotgun (WGS) entry which is preliminary data.</text>
</comment>
<name>A0A8X6SKX2_TRICX</name>